<dbReference type="SMART" id="SM00233">
    <property type="entry name" value="PH"/>
    <property type="match status" value="1"/>
</dbReference>
<dbReference type="Gene3D" id="2.30.29.30">
    <property type="entry name" value="Pleckstrin-homology domain (PH domain)/Phosphotyrosine-binding domain (PTB)"/>
    <property type="match status" value="1"/>
</dbReference>
<dbReference type="PANTHER" id="PTHR34837">
    <property type="entry name" value="OS05G0595500 PROTEIN"/>
    <property type="match status" value="1"/>
</dbReference>
<comment type="caution">
    <text evidence="4">The sequence shown here is derived from an EMBL/GenBank/DDBJ whole genome shotgun (WGS) entry which is preliminary data.</text>
</comment>
<dbReference type="OrthoDB" id="1676529at2759"/>
<dbReference type="PANTHER" id="PTHR34837:SF2">
    <property type="entry name" value="OS05G0595500 PROTEIN"/>
    <property type="match status" value="1"/>
</dbReference>
<gene>
    <name evidence="4" type="ORF">Bca52824_093991</name>
</gene>
<name>A0A8X7P4Q8_BRACI</name>
<feature type="region of interest" description="Disordered" evidence="2">
    <location>
        <begin position="37"/>
        <end position="77"/>
    </location>
</feature>
<feature type="compositionally biased region" description="Low complexity" evidence="2">
    <location>
        <begin position="63"/>
        <end position="74"/>
    </location>
</feature>
<evidence type="ECO:0000256" key="2">
    <source>
        <dbReference type="SAM" id="MobiDB-lite"/>
    </source>
</evidence>
<keyword evidence="5" id="KW-1185">Reference proteome</keyword>
<dbReference type="Pfam" id="PF00169">
    <property type="entry name" value="PH"/>
    <property type="match status" value="1"/>
</dbReference>
<evidence type="ECO:0000313" key="5">
    <source>
        <dbReference type="Proteomes" id="UP000886595"/>
    </source>
</evidence>
<evidence type="ECO:0000313" key="4">
    <source>
        <dbReference type="EMBL" id="KAG2244167.1"/>
    </source>
</evidence>
<accession>A0A8X7P4Q8</accession>
<proteinExistence type="predicted"/>
<evidence type="ECO:0000259" key="3">
    <source>
        <dbReference type="PROSITE" id="PS50003"/>
    </source>
</evidence>
<dbReference type="EMBL" id="JAAMPC010000104">
    <property type="protein sequence ID" value="KAG2244167.1"/>
    <property type="molecule type" value="Genomic_DNA"/>
</dbReference>
<protein>
    <recommendedName>
        <fullName evidence="3">PH domain-containing protein</fullName>
    </recommendedName>
</protein>
<evidence type="ECO:0000256" key="1">
    <source>
        <dbReference type="SAM" id="Coils"/>
    </source>
</evidence>
<reference evidence="4 5" key="1">
    <citation type="submission" date="2020-02" db="EMBL/GenBank/DDBJ databases">
        <authorList>
            <person name="Ma Q."/>
            <person name="Huang Y."/>
            <person name="Song X."/>
            <person name="Pei D."/>
        </authorList>
    </citation>
    <scope>NUCLEOTIDE SEQUENCE [LARGE SCALE GENOMIC DNA]</scope>
    <source>
        <strain evidence="4">Sxm20200214</strain>
        <tissue evidence="4">Leaf</tissue>
    </source>
</reference>
<feature type="domain" description="PH" evidence="3">
    <location>
        <begin position="141"/>
        <end position="256"/>
    </location>
</feature>
<dbReference type="InterPro" id="IPR011993">
    <property type="entry name" value="PH-like_dom_sf"/>
</dbReference>
<organism evidence="4 5">
    <name type="scientific">Brassica carinata</name>
    <name type="common">Ethiopian mustard</name>
    <name type="synonym">Abyssinian cabbage</name>
    <dbReference type="NCBI Taxonomy" id="52824"/>
    <lineage>
        <taxon>Eukaryota</taxon>
        <taxon>Viridiplantae</taxon>
        <taxon>Streptophyta</taxon>
        <taxon>Embryophyta</taxon>
        <taxon>Tracheophyta</taxon>
        <taxon>Spermatophyta</taxon>
        <taxon>Magnoliopsida</taxon>
        <taxon>eudicotyledons</taxon>
        <taxon>Gunneridae</taxon>
        <taxon>Pentapetalae</taxon>
        <taxon>rosids</taxon>
        <taxon>malvids</taxon>
        <taxon>Brassicales</taxon>
        <taxon>Brassicaceae</taxon>
        <taxon>Brassiceae</taxon>
        <taxon>Brassica</taxon>
    </lineage>
</organism>
<keyword evidence="1" id="KW-0175">Coiled coil</keyword>
<dbReference type="CDD" id="cd00821">
    <property type="entry name" value="PH"/>
    <property type="match status" value="1"/>
</dbReference>
<dbReference type="SUPFAM" id="SSF50729">
    <property type="entry name" value="PH domain-like"/>
    <property type="match status" value="1"/>
</dbReference>
<dbReference type="PROSITE" id="PS50003">
    <property type="entry name" value="PH_DOMAIN"/>
    <property type="match status" value="1"/>
</dbReference>
<sequence>MELSLSLSAESLLEFKPMGDGTPRKLNILTDHFTVPTPTTEAAQEDSPSSPSSSHPKEDINISSSRSHSQSQSSTRRKLKRAAHMLNLFSLRRLPWVSDGQEKVELSAVELESLRSELSELEERESYLKAQLEHVDEVLRSARLSGYLFIRSRWEALPGEPPPLDDAEVDDWLPRFVVLQGPCLFFYLLSTDLSPQDSTLLADIVEVGSLPSYTREFDETHHCFYILTRQGLRFECSSTSKTQVDSWLSVLRHDCRFVPEERLPDGSSETAGVD</sequence>
<dbReference type="Proteomes" id="UP000886595">
    <property type="component" value="Unassembled WGS sequence"/>
</dbReference>
<dbReference type="InterPro" id="IPR001849">
    <property type="entry name" value="PH_domain"/>
</dbReference>
<dbReference type="AlphaFoldDB" id="A0A8X7P4Q8"/>
<feature type="coiled-coil region" evidence="1">
    <location>
        <begin position="104"/>
        <end position="131"/>
    </location>
</feature>